<feature type="non-terminal residue" evidence="2">
    <location>
        <position position="215"/>
    </location>
</feature>
<dbReference type="Pfam" id="PF00561">
    <property type="entry name" value="Abhydrolase_1"/>
    <property type="match status" value="1"/>
</dbReference>
<gene>
    <name evidence="2" type="ORF">S01H1_42655</name>
</gene>
<protein>
    <recommendedName>
        <fullName evidence="1">AB hydrolase-1 domain-containing protein</fullName>
    </recommendedName>
</protein>
<dbReference type="Gene3D" id="3.40.50.1820">
    <property type="entry name" value="alpha/beta hydrolase"/>
    <property type="match status" value="1"/>
</dbReference>
<dbReference type="PRINTS" id="PR00111">
    <property type="entry name" value="ABHYDROLASE"/>
</dbReference>
<dbReference type="InterPro" id="IPR050266">
    <property type="entry name" value="AB_hydrolase_sf"/>
</dbReference>
<reference evidence="2" key="1">
    <citation type="journal article" date="2014" name="Front. Microbiol.">
        <title>High frequency of phylogenetically diverse reductive dehalogenase-homologous genes in deep subseafloor sedimentary metagenomes.</title>
        <authorList>
            <person name="Kawai M."/>
            <person name="Futagami T."/>
            <person name="Toyoda A."/>
            <person name="Takaki Y."/>
            <person name="Nishi S."/>
            <person name="Hori S."/>
            <person name="Arai W."/>
            <person name="Tsubouchi T."/>
            <person name="Morono Y."/>
            <person name="Uchiyama I."/>
            <person name="Ito T."/>
            <person name="Fujiyama A."/>
            <person name="Inagaki F."/>
            <person name="Takami H."/>
        </authorList>
    </citation>
    <scope>NUCLEOTIDE SEQUENCE</scope>
    <source>
        <strain evidence="2">Expedition CK06-06</strain>
    </source>
</reference>
<evidence type="ECO:0000259" key="1">
    <source>
        <dbReference type="Pfam" id="PF00561"/>
    </source>
</evidence>
<dbReference type="SUPFAM" id="SSF53474">
    <property type="entry name" value="alpha/beta-Hydrolases"/>
    <property type="match status" value="1"/>
</dbReference>
<feature type="domain" description="AB hydrolase-1" evidence="1">
    <location>
        <begin position="37"/>
        <end position="144"/>
    </location>
</feature>
<sequence>MPDDRDDSVEIIGPSSSFYISQRLKLHYVDWGNEAAPPLLLIHGGRDHARSWDWVARDLRRDFHVIAPDLRGHGDSAWAVGGMYSQSEFVLDVTQLVEALQLPPLTVIGHSLGGSVALQFTGTYPQCVSKLVAIEGLGPPPDTLERYVGMPTWQRLQAWIESMQKLAGRTPRRYPSIEAAAKRMQDENSFLSAEQARHLTIHGVARNEDRTFSWK</sequence>
<dbReference type="AlphaFoldDB" id="X0US21"/>
<proteinExistence type="predicted"/>
<dbReference type="PANTHER" id="PTHR43798">
    <property type="entry name" value="MONOACYLGLYCEROL LIPASE"/>
    <property type="match status" value="1"/>
</dbReference>
<dbReference type="GO" id="GO:0016020">
    <property type="term" value="C:membrane"/>
    <property type="evidence" value="ECO:0007669"/>
    <property type="project" value="TreeGrafter"/>
</dbReference>
<comment type="caution">
    <text evidence="2">The sequence shown here is derived from an EMBL/GenBank/DDBJ whole genome shotgun (WGS) entry which is preliminary data.</text>
</comment>
<dbReference type="InterPro" id="IPR029058">
    <property type="entry name" value="AB_hydrolase_fold"/>
</dbReference>
<name>X0US21_9ZZZZ</name>
<accession>X0US21</accession>
<evidence type="ECO:0000313" key="2">
    <source>
        <dbReference type="EMBL" id="GAG08490.1"/>
    </source>
</evidence>
<dbReference type="PANTHER" id="PTHR43798:SF33">
    <property type="entry name" value="HYDROLASE, PUTATIVE (AFU_ORTHOLOGUE AFUA_2G14860)-RELATED"/>
    <property type="match status" value="1"/>
</dbReference>
<organism evidence="2">
    <name type="scientific">marine sediment metagenome</name>
    <dbReference type="NCBI Taxonomy" id="412755"/>
    <lineage>
        <taxon>unclassified sequences</taxon>
        <taxon>metagenomes</taxon>
        <taxon>ecological metagenomes</taxon>
    </lineage>
</organism>
<dbReference type="EMBL" id="BARS01027136">
    <property type="protein sequence ID" value="GAG08490.1"/>
    <property type="molecule type" value="Genomic_DNA"/>
</dbReference>
<dbReference type="InterPro" id="IPR000073">
    <property type="entry name" value="AB_hydrolase_1"/>
</dbReference>